<dbReference type="AlphaFoldDB" id="A0A540R821"/>
<organism evidence="12 13">
    <name type="scientific">Corynebacterium phoceense</name>
    <dbReference type="NCBI Taxonomy" id="1686286"/>
    <lineage>
        <taxon>Bacteria</taxon>
        <taxon>Bacillati</taxon>
        <taxon>Actinomycetota</taxon>
        <taxon>Actinomycetes</taxon>
        <taxon>Mycobacteriales</taxon>
        <taxon>Corynebacteriaceae</taxon>
        <taxon>Corynebacterium</taxon>
    </lineage>
</organism>
<keyword evidence="11" id="KW-0732">Signal</keyword>
<feature type="chain" id="PRO_5022093066" evidence="11">
    <location>
        <begin position="27"/>
        <end position="493"/>
    </location>
</feature>
<evidence type="ECO:0000256" key="7">
    <source>
        <dbReference type="PIRSR" id="PIRSR601952-1"/>
    </source>
</evidence>
<feature type="binding site" evidence="8">
    <location>
        <position position="41"/>
    </location>
    <ligand>
        <name>Zn(2+)</name>
        <dbReference type="ChEBI" id="CHEBI:29105"/>
        <label>2</label>
    </ligand>
</feature>
<proteinExistence type="inferred from homology"/>
<feature type="binding site" evidence="8">
    <location>
        <position position="327"/>
    </location>
    <ligand>
        <name>Zn(2+)</name>
        <dbReference type="ChEBI" id="CHEBI:29105"/>
        <label>2</label>
    </ligand>
</feature>
<accession>A0A540R821</accession>
<dbReference type="InterPro" id="IPR017850">
    <property type="entry name" value="Alkaline_phosphatase_core_sf"/>
</dbReference>
<dbReference type="Pfam" id="PF00245">
    <property type="entry name" value="Alk_phosphatase"/>
    <property type="match status" value="2"/>
</dbReference>
<dbReference type="SUPFAM" id="SSF53649">
    <property type="entry name" value="Alkaline phosphatase-like"/>
    <property type="match status" value="1"/>
</dbReference>
<evidence type="ECO:0000256" key="4">
    <source>
        <dbReference type="ARBA" id="ARBA00022801"/>
    </source>
</evidence>
<feature type="binding site" evidence="8">
    <location>
        <position position="41"/>
    </location>
    <ligand>
        <name>Mg(2+)</name>
        <dbReference type="ChEBI" id="CHEBI:18420"/>
    </ligand>
</feature>
<dbReference type="PANTHER" id="PTHR11596:SF5">
    <property type="entry name" value="ALKALINE PHOSPHATASE"/>
    <property type="match status" value="1"/>
</dbReference>
<sequence>MRIFSRTVATLAAAALCTGIVAPAQAAESAGPKNIIVMIGDGMGYGHIAYNNLYETGQSKYLVDGEFSAEGPKELEGESVQRYEDFNRLSQTTFSQGGSYHPEQAWATHDYVSEGVITDSAAAGTAMATGIKVKNGVLGMSNYGMAEENISERAIKQGKSAGVVSSVPFSHATPAAYAAHNKDRNAYGEIAHDMLNSDLSVVMGAGHPLYDDSNQLLATPSYDYITEEDFGALSGGKTDWKFVETNEGFDKLAAGEVEEGAKYWGTPQVASTLQQGRAGEGETPYSDPQNDVVDLPTMTKGALNVLGQDEDGFSIMIEGGAIDWTGHANDSAREIEEVQDFNKSVDAAIDWVEENSNWEETLLIVTADHETGYLSGADEKEKWNSMAGDKDALPSHEWYSKEHTNQVVPFFFKGAGSEDIKAAVKGTDPVRGDFIDNTDIAKLVFNNWWTEDDSKQDDDKQNEQPKQDGSSKDSVGAGLAGAGIMAAIQKLLK</sequence>
<evidence type="ECO:0000256" key="1">
    <source>
        <dbReference type="ARBA" id="ARBA00005984"/>
    </source>
</evidence>
<dbReference type="RefSeq" id="WP_141628753.1">
    <property type="nucleotide sequence ID" value="NZ_VHIR01000005.1"/>
</dbReference>
<dbReference type="Gene3D" id="3.40.720.10">
    <property type="entry name" value="Alkaline Phosphatase, subunit A"/>
    <property type="match status" value="1"/>
</dbReference>
<feature type="binding site" evidence="8">
    <location>
        <position position="173"/>
    </location>
    <ligand>
        <name>Mg(2+)</name>
        <dbReference type="ChEBI" id="CHEBI:18420"/>
    </ligand>
</feature>
<dbReference type="CDD" id="cd16012">
    <property type="entry name" value="ALP"/>
    <property type="match status" value="1"/>
</dbReference>
<comment type="similarity">
    <text evidence="1 9">Belongs to the alkaline phosphatase family.</text>
</comment>
<evidence type="ECO:0000256" key="5">
    <source>
        <dbReference type="ARBA" id="ARBA00022833"/>
    </source>
</evidence>
<evidence type="ECO:0000313" key="12">
    <source>
        <dbReference type="EMBL" id="TQE43895.1"/>
    </source>
</evidence>
<feature type="active site" description="Phosphoserine intermediate" evidence="7">
    <location>
        <position position="120"/>
    </location>
</feature>
<feature type="signal peptide" evidence="11">
    <location>
        <begin position="1"/>
        <end position="26"/>
    </location>
</feature>
<feature type="binding site" evidence="8">
    <location>
        <position position="368"/>
    </location>
    <ligand>
        <name>Zn(2+)</name>
        <dbReference type="ChEBI" id="CHEBI:29105"/>
        <label>2</label>
    </ligand>
</feature>
<comment type="caution">
    <text evidence="12">The sequence shown here is derived from an EMBL/GenBank/DDBJ whole genome shotgun (WGS) entry which is preliminary data.</text>
</comment>
<gene>
    <name evidence="12" type="ORF">EJK80_05010</name>
</gene>
<comment type="cofactor">
    <cofactor evidence="8">
        <name>Mg(2+)</name>
        <dbReference type="ChEBI" id="CHEBI:18420"/>
    </cofactor>
    <text evidence="8">Binds 1 Mg(2+) ion.</text>
</comment>
<keyword evidence="2" id="KW-0597">Phosphoprotein</keyword>
<keyword evidence="3 8" id="KW-0479">Metal-binding</keyword>
<dbReference type="PRINTS" id="PR00113">
    <property type="entry name" value="ALKPHPHTASE"/>
</dbReference>
<keyword evidence="4" id="KW-0378">Hydrolase</keyword>
<feature type="region of interest" description="Disordered" evidence="10">
    <location>
        <begin position="452"/>
        <end position="477"/>
    </location>
</feature>
<feature type="binding site" evidence="8">
    <location>
        <position position="318"/>
    </location>
    <ligand>
        <name>Mg(2+)</name>
        <dbReference type="ChEBI" id="CHEBI:18420"/>
    </ligand>
</feature>
<evidence type="ECO:0000256" key="11">
    <source>
        <dbReference type="SAM" id="SignalP"/>
    </source>
</evidence>
<feature type="binding site" evidence="8">
    <location>
        <position position="171"/>
    </location>
    <ligand>
        <name>Mg(2+)</name>
        <dbReference type="ChEBI" id="CHEBI:18420"/>
    </ligand>
</feature>
<keyword evidence="5 8" id="KW-0862">Zinc</keyword>
<comment type="cofactor">
    <cofactor evidence="8">
        <name>Zn(2+)</name>
        <dbReference type="ChEBI" id="CHEBI:29105"/>
    </cofactor>
    <text evidence="8">Binds 2 Zn(2+) ions.</text>
</comment>
<protein>
    <submittedName>
        <fullName evidence="12">Alkaline phosphatase</fullName>
    </submittedName>
</protein>
<evidence type="ECO:0000313" key="13">
    <source>
        <dbReference type="Proteomes" id="UP000318080"/>
    </source>
</evidence>
<dbReference type="PANTHER" id="PTHR11596">
    <property type="entry name" value="ALKALINE PHOSPHATASE"/>
    <property type="match status" value="1"/>
</dbReference>
<dbReference type="PROSITE" id="PS00123">
    <property type="entry name" value="ALKALINE_PHOSPHATASE"/>
    <property type="match status" value="1"/>
</dbReference>
<name>A0A540R821_9CORY</name>
<dbReference type="STRING" id="1686286.GCA_900092335_00815"/>
<dbReference type="GO" id="GO:0004035">
    <property type="term" value="F:alkaline phosphatase activity"/>
    <property type="evidence" value="ECO:0007669"/>
    <property type="project" value="TreeGrafter"/>
</dbReference>
<evidence type="ECO:0000256" key="10">
    <source>
        <dbReference type="SAM" id="MobiDB-lite"/>
    </source>
</evidence>
<dbReference type="InterPro" id="IPR018299">
    <property type="entry name" value="Alkaline_phosphatase_AS"/>
</dbReference>
<dbReference type="InterPro" id="IPR001952">
    <property type="entry name" value="Alkaline_phosphatase"/>
</dbReference>
<dbReference type="SMART" id="SM00098">
    <property type="entry name" value="alkPPc"/>
    <property type="match status" value="1"/>
</dbReference>
<feature type="compositionally biased region" description="Basic and acidic residues" evidence="10">
    <location>
        <begin position="457"/>
        <end position="471"/>
    </location>
</feature>
<dbReference type="Proteomes" id="UP000318080">
    <property type="component" value="Unassembled WGS sequence"/>
</dbReference>
<keyword evidence="6 8" id="KW-0460">Magnesium</keyword>
<dbReference type="EMBL" id="VHIR01000005">
    <property type="protein sequence ID" value="TQE43895.1"/>
    <property type="molecule type" value="Genomic_DNA"/>
</dbReference>
<keyword evidence="13" id="KW-1185">Reference proteome</keyword>
<feature type="binding site" evidence="8">
    <location>
        <position position="369"/>
    </location>
    <ligand>
        <name>Zn(2+)</name>
        <dbReference type="ChEBI" id="CHEBI:29105"/>
        <label>2</label>
    </ligand>
</feature>
<evidence type="ECO:0000256" key="8">
    <source>
        <dbReference type="PIRSR" id="PIRSR601952-2"/>
    </source>
</evidence>
<evidence type="ECO:0000256" key="6">
    <source>
        <dbReference type="ARBA" id="ARBA00022842"/>
    </source>
</evidence>
<evidence type="ECO:0000256" key="9">
    <source>
        <dbReference type="RuleBase" id="RU003946"/>
    </source>
</evidence>
<evidence type="ECO:0000256" key="2">
    <source>
        <dbReference type="ARBA" id="ARBA00022553"/>
    </source>
</evidence>
<dbReference type="GO" id="GO:0046872">
    <property type="term" value="F:metal ion binding"/>
    <property type="evidence" value="ECO:0007669"/>
    <property type="project" value="UniProtKB-KW"/>
</dbReference>
<feature type="binding site" evidence="8">
    <location>
        <position position="323"/>
    </location>
    <ligand>
        <name>Zn(2+)</name>
        <dbReference type="ChEBI" id="CHEBI:29105"/>
        <label>2</label>
    </ligand>
</feature>
<reference evidence="12 13" key="1">
    <citation type="submission" date="2019-06" db="EMBL/GenBank/DDBJ databases">
        <title>Draft genome of C. phoceense Strain 272.</title>
        <authorList>
            <person name="Pacheco L.G.C."/>
            <person name="Barberis C.M."/>
            <person name="Almuzara M.N."/>
            <person name="Traglia G.M."/>
            <person name="Santos C.S."/>
            <person name="Rocha D.J.P.G."/>
            <person name="Aguiar E.R.G.R."/>
            <person name="Vay C.A."/>
        </authorList>
    </citation>
    <scope>NUCLEOTIDE SEQUENCE [LARGE SCALE GENOMIC DNA]</scope>
    <source>
        <strain evidence="12 13">272</strain>
    </source>
</reference>
<evidence type="ECO:0000256" key="3">
    <source>
        <dbReference type="ARBA" id="ARBA00022723"/>
    </source>
</evidence>